<keyword evidence="3" id="KW-1185">Reference proteome</keyword>
<dbReference type="SMART" id="SM00052">
    <property type="entry name" value="EAL"/>
    <property type="match status" value="1"/>
</dbReference>
<dbReference type="CDD" id="cd01948">
    <property type="entry name" value="EAL"/>
    <property type="match status" value="1"/>
</dbReference>
<gene>
    <name evidence="2" type="ORF">SAMN04488503_1867</name>
</gene>
<dbReference type="InterPro" id="IPR050706">
    <property type="entry name" value="Cyclic-di-GMP_PDE-like"/>
</dbReference>
<organism evidence="2 3">
    <name type="scientific">Humidesulfovibrio mexicanus</name>
    <dbReference type="NCBI Taxonomy" id="147047"/>
    <lineage>
        <taxon>Bacteria</taxon>
        <taxon>Pseudomonadati</taxon>
        <taxon>Thermodesulfobacteriota</taxon>
        <taxon>Desulfovibrionia</taxon>
        <taxon>Desulfovibrionales</taxon>
        <taxon>Desulfovibrionaceae</taxon>
        <taxon>Humidesulfovibrio</taxon>
    </lineage>
</organism>
<dbReference type="PROSITE" id="PS50883">
    <property type="entry name" value="EAL"/>
    <property type="match status" value="1"/>
</dbReference>
<dbReference type="RefSeq" id="WP_089274002.1">
    <property type="nucleotide sequence ID" value="NZ_FZOC01000003.1"/>
</dbReference>
<accession>A0A239A813</accession>
<dbReference type="EMBL" id="FZOC01000003">
    <property type="protein sequence ID" value="SNR91184.1"/>
    <property type="molecule type" value="Genomic_DNA"/>
</dbReference>
<sequence>MPASTASPLSGLDTSGIQAVLESENISVFFQPVVSVRSKSILGFEAFSRSLSESGPRLDAHDLFGQNWGAKTRLELCRLCRRKALEAFRPIFERHPQMLLFLNTDGGGLAAAHKNGHLEAVSQALRIPGKRIVVELERPWLNLPEVARFVLYYRERGMGLSVDLCGGMGLPVEELFALKPDFIKFDRPLFTDVQGQEFKRDMVQSLMRLSDKLGSVLIAKNVEAEDEALLLLQWGVNHQQGFYYTKDKDSTERDPIRAFQQKVEEINRRYRESAHACVADKRKRYEDYHKTLKKVAYKMADCREHEFAAACERIVSTEPTLVCASVLTDDGVQLTPLAFRRDLAVDSPLLGPERGRGTDHGIREDVLHLKSGFDKYVLPQHISPFAKVTVSAISARFYNAEGAPYILCLEFLVQ</sequence>
<evidence type="ECO:0000313" key="2">
    <source>
        <dbReference type="EMBL" id="SNR91184.1"/>
    </source>
</evidence>
<proteinExistence type="predicted"/>
<evidence type="ECO:0000313" key="3">
    <source>
        <dbReference type="Proteomes" id="UP000198324"/>
    </source>
</evidence>
<dbReference type="GO" id="GO:0071111">
    <property type="term" value="F:cyclic-guanylate-specific phosphodiesterase activity"/>
    <property type="evidence" value="ECO:0007669"/>
    <property type="project" value="InterPro"/>
</dbReference>
<dbReference type="AlphaFoldDB" id="A0A239A813"/>
<dbReference type="InterPro" id="IPR035919">
    <property type="entry name" value="EAL_sf"/>
</dbReference>
<feature type="domain" description="EAL" evidence="1">
    <location>
        <begin position="10"/>
        <end position="261"/>
    </location>
</feature>
<evidence type="ECO:0000259" key="1">
    <source>
        <dbReference type="PROSITE" id="PS50883"/>
    </source>
</evidence>
<dbReference type="PANTHER" id="PTHR33121">
    <property type="entry name" value="CYCLIC DI-GMP PHOSPHODIESTERASE PDEF"/>
    <property type="match status" value="1"/>
</dbReference>
<dbReference type="Pfam" id="PF00563">
    <property type="entry name" value="EAL"/>
    <property type="match status" value="1"/>
</dbReference>
<dbReference type="SUPFAM" id="SSF141868">
    <property type="entry name" value="EAL domain-like"/>
    <property type="match status" value="1"/>
</dbReference>
<dbReference type="OrthoDB" id="5452627at2"/>
<dbReference type="Gene3D" id="3.20.20.450">
    <property type="entry name" value="EAL domain"/>
    <property type="match status" value="1"/>
</dbReference>
<name>A0A239A813_9BACT</name>
<dbReference type="InterPro" id="IPR001633">
    <property type="entry name" value="EAL_dom"/>
</dbReference>
<protein>
    <submittedName>
        <fullName evidence="2">EAL domain, c-di-GMP-specific phosphodiesterase class I (Or its enzymatically inactive variant)</fullName>
    </submittedName>
</protein>
<dbReference type="Proteomes" id="UP000198324">
    <property type="component" value="Unassembled WGS sequence"/>
</dbReference>
<dbReference type="PANTHER" id="PTHR33121:SF76">
    <property type="entry name" value="SIGNALING PROTEIN"/>
    <property type="match status" value="1"/>
</dbReference>
<reference evidence="2 3" key="1">
    <citation type="submission" date="2017-06" db="EMBL/GenBank/DDBJ databases">
        <authorList>
            <person name="Kim H.J."/>
            <person name="Triplett B.A."/>
        </authorList>
    </citation>
    <scope>NUCLEOTIDE SEQUENCE [LARGE SCALE GENOMIC DNA]</scope>
    <source>
        <strain evidence="2 3">DSM 13116</strain>
    </source>
</reference>